<dbReference type="Gene3D" id="3.90.1570.10">
    <property type="entry name" value="tt1808, chain A"/>
    <property type="match status" value="1"/>
</dbReference>
<evidence type="ECO:0000313" key="3">
    <source>
        <dbReference type="Proteomes" id="UP000664844"/>
    </source>
</evidence>
<comment type="caution">
    <text evidence="2">The sequence shown here is derived from an EMBL/GenBank/DDBJ whole genome shotgun (WGS) entry which is preliminary data.</text>
</comment>
<evidence type="ECO:0000313" key="2">
    <source>
        <dbReference type="EMBL" id="MBO0348183.1"/>
    </source>
</evidence>
<dbReference type="Proteomes" id="UP000664844">
    <property type="component" value="Unassembled WGS sequence"/>
</dbReference>
<proteinExistence type="predicted"/>
<keyword evidence="2" id="KW-0378">Hydrolase</keyword>
<dbReference type="CDD" id="cd06260">
    <property type="entry name" value="DUF820-like"/>
    <property type="match status" value="1"/>
</dbReference>
<gene>
    <name evidence="2" type="ORF">J0895_03505</name>
</gene>
<keyword evidence="3" id="KW-1185">Reference proteome</keyword>
<sequence length="183" mass="21458">MIAIPHHISPADYLALDRQNPIRHEYRHGLVYAMAGGSDRHSRIAINLLSEIDQHLGDSPSRFYGSTVKVNYKDEFYYYPDAFVTCDPRDRQDRYIKRYPKFIAEVLSSSTEAFDRDLKFTDYQNLDSLEEYVLISQDSQRVECRRRTASDTWETTIYEAGDRITLTSLNFEFSSDRLYRGLD</sequence>
<organism evidence="2 3">
    <name type="scientific">Phormidium pseudopriestleyi FRX01</name>
    <dbReference type="NCBI Taxonomy" id="1759528"/>
    <lineage>
        <taxon>Bacteria</taxon>
        <taxon>Bacillati</taxon>
        <taxon>Cyanobacteriota</taxon>
        <taxon>Cyanophyceae</taxon>
        <taxon>Oscillatoriophycideae</taxon>
        <taxon>Oscillatoriales</taxon>
        <taxon>Oscillatoriaceae</taxon>
        <taxon>Phormidium</taxon>
    </lineage>
</organism>
<dbReference type="GO" id="GO:0004519">
    <property type="term" value="F:endonuclease activity"/>
    <property type="evidence" value="ECO:0007669"/>
    <property type="project" value="UniProtKB-KW"/>
</dbReference>
<dbReference type="InterPro" id="IPR008538">
    <property type="entry name" value="Uma2"/>
</dbReference>
<dbReference type="RefSeq" id="WP_207086743.1">
    <property type="nucleotide sequence ID" value="NZ_JAFLQW010000084.1"/>
</dbReference>
<reference evidence="2 3" key="1">
    <citation type="submission" date="2021-03" db="EMBL/GenBank/DDBJ databases">
        <title>Metabolic Capacity of the Antarctic Cyanobacterium Phormidium pseudopriestleyi that Sustains Oxygenic Photosynthesis in the Presence of Hydrogen Sulfide.</title>
        <authorList>
            <person name="Lumian J.E."/>
            <person name="Jungblut A.D."/>
            <person name="Dillon M.L."/>
            <person name="Hawes I."/>
            <person name="Doran P.T."/>
            <person name="Mackey T.J."/>
            <person name="Dick G.J."/>
            <person name="Grettenberger C.L."/>
            <person name="Sumner D.Y."/>
        </authorList>
    </citation>
    <scope>NUCLEOTIDE SEQUENCE [LARGE SCALE GENOMIC DNA]</scope>
    <source>
        <strain evidence="2 3">FRX01</strain>
    </source>
</reference>
<dbReference type="InterPro" id="IPR012296">
    <property type="entry name" value="Nuclease_put_TT1808"/>
</dbReference>
<dbReference type="InterPro" id="IPR011335">
    <property type="entry name" value="Restrct_endonuc-II-like"/>
</dbReference>
<dbReference type="PANTHER" id="PTHR36558">
    <property type="entry name" value="GLR1098 PROTEIN"/>
    <property type="match status" value="1"/>
</dbReference>
<feature type="domain" description="Putative restriction endonuclease" evidence="1">
    <location>
        <begin position="11"/>
        <end position="170"/>
    </location>
</feature>
<dbReference type="PANTHER" id="PTHR36558:SF1">
    <property type="entry name" value="RESTRICTION ENDONUCLEASE DOMAIN-CONTAINING PROTEIN-RELATED"/>
    <property type="match status" value="1"/>
</dbReference>
<protein>
    <submittedName>
        <fullName evidence="2">Uma2 family endonuclease</fullName>
    </submittedName>
</protein>
<keyword evidence="2" id="KW-0255">Endonuclease</keyword>
<evidence type="ECO:0000259" key="1">
    <source>
        <dbReference type="Pfam" id="PF05685"/>
    </source>
</evidence>
<accession>A0ABS3FM55</accession>
<dbReference type="SUPFAM" id="SSF52980">
    <property type="entry name" value="Restriction endonuclease-like"/>
    <property type="match status" value="1"/>
</dbReference>
<name>A0ABS3FM55_9CYAN</name>
<dbReference type="Pfam" id="PF05685">
    <property type="entry name" value="Uma2"/>
    <property type="match status" value="1"/>
</dbReference>
<dbReference type="EMBL" id="JAFLQW010000084">
    <property type="protein sequence ID" value="MBO0348183.1"/>
    <property type="molecule type" value="Genomic_DNA"/>
</dbReference>
<keyword evidence="2" id="KW-0540">Nuclease</keyword>